<dbReference type="EMBL" id="CAACVI010000050">
    <property type="protein sequence ID" value="VEN75228.1"/>
    <property type="molecule type" value="Genomic_DNA"/>
</dbReference>
<dbReference type="PANTHER" id="PTHR42929:SF1">
    <property type="entry name" value="INNER MEMBRANE ABC TRANSPORTER PERMEASE PROTEIN YDCU-RELATED"/>
    <property type="match status" value="1"/>
</dbReference>
<feature type="transmembrane region" description="Helical" evidence="8">
    <location>
        <begin position="164"/>
        <end position="190"/>
    </location>
</feature>
<evidence type="ECO:0000256" key="6">
    <source>
        <dbReference type="ARBA" id="ARBA00022989"/>
    </source>
</evidence>
<dbReference type="PANTHER" id="PTHR42929">
    <property type="entry name" value="INNER MEMBRANE ABC TRANSPORTER PERMEASE PROTEIN YDCU-RELATED-RELATED"/>
    <property type="match status" value="1"/>
</dbReference>
<evidence type="ECO:0000256" key="7">
    <source>
        <dbReference type="ARBA" id="ARBA00023136"/>
    </source>
</evidence>
<feature type="transmembrane region" description="Helical" evidence="8">
    <location>
        <begin position="118"/>
        <end position="144"/>
    </location>
</feature>
<evidence type="ECO:0000256" key="1">
    <source>
        <dbReference type="ARBA" id="ARBA00004651"/>
    </source>
</evidence>
<feature type="transmembrane region" description="Helical" evidence="8">
    <location>
        <begin position="33"/>
        <end position="53"/>
    </location>
</feature>
<accession>A0A484HNT2</accession>
<dbReference type="GO" id="GO:0005886">
    <property type="term" value="C:plasma membrane"/>
    <property type="evidence" value="ECO:0007669"/>
    <property type="project" value="UniProtKB-SubCell"/>
</dbReference>
<dbReference type="SUPFAM" id="SSF161098">
    <property type="entry name" value="MetI-like"/>
    <property type="match status" value="1"/>
</dbReference>
<dbReference type="Pfam" id="PF00528">
    <property type="entry name" value="BPD_transp_1"/>
    <property type="match status" value="1"/>
</dbReference>
<dbReference type="Gene3D" id="1.10.3720.10">
    <property type="entry name" value="MetI-like"/>
    <property type="match status" value="1"/>
</dbReference>
<feature type="transmembrane region" description="Helical" evidence="8">
    <location>
        <begin position="226"/>
        <end position="249"/>
    </location>
</feature>
<evidence type="ECO:0000256" key="8">
    <source>
        <dbReference type="RuleBase" id="RU363032"/>
    </source>
</evidence>
<name>A0A484HNT2_9BACT</name>
<keyword evidence="3 8" id="KW-0813">Transport</keyword>
<evidence type="ECO:0000256" key="5">
    <source>
        <dbReference type="ARBA" id="ARBA00022692"/>
    </source>
</evidence>
<reference evidence="10" key="1">
    <citation type="submission" date="2019-01" db="EMBL/GenBank/DDBJ databases">
        <authorList>
            <consortium name="Genoscope - CEA"/>
            <person name="William W."/>
        </authorList>
    </citation>
    <scope>NUCLEOTIDE SEQUENCE</scope>
    <source>
        <strain evidence="10">CR-1</strain>
    </source>
</reference>
<dbReference type="InterPro" id="IPR035906">
    <property type="entry name" value="MetI-like_sf"/>
</dbReference>
<evidence type="ECO:0000256" key="3">
    <source>
        <dbReference type="ARBA" id="ARBA00022448"/>
    </source>
</evidence>
<dbReference type="PROSITE" id="PS50928">
    <property type="entry name" value="ABC_TM1"/>
    <property type="match status" value="1"/>
</dbReference>
<dbReference type="AlphaFoldDB" id="A0A484HNT2"/>
<feature type="domain" description="ABC transmembrane type-1" evidence="9">
    <location>
        <begin position="84"/>
        <end position="290"/>
    </location>
</feature>
<gene>
    <name evidence="10" type="primary">potB</name>
    <name evidence="10" type="ORF">EPICR_70069</name>
</gene>
<feature type="transmembrane region" description="Helical" evidence="8">
    <location>
        <begin position="83"/>
        <end position="106"/>
    </location>
</feature>
<dbReference type="GO" id="GO:0055085">
    <property type="term" value="P:transmembrane transport"/>
    <property type="evidence" value="ECO:0007669"/>
    <property type="project" value="InterPro"/>
</dbReference>
<keyword evidence="4" id="KW-1003">Cell membrane</keyword>
<sequence>MPKDRHLQKPAKTAAPAAGKNKWKLLGFQMGPLSLWLIFFLIIPILVILYYSFCQRNPGGTIHHVFSLKNYIHFLGTPVYRKILIQSFVIAFNVTLFCLLTAYVPAYYIATLKSRNRVLLLILLIVPFWTSLLIRNYSWILILGREGIINVYFMKWGLISEPMNMLYTTASVVVGLTHWALPFMVFPIFLTIDGIDPDLAAAAKNLGANSFQAFLRITFPLSMPGVAAGCLLTFIMTIGAFVTPVLLGGSEDVMITMVITERFLRLYDLPFGSAASIIYLIIMLTFVLIYDRLIGLKRIMNM</sequence>
<comment type="subcellular location">
    <subcellularLocation>
        <location evidence="1 8">Cell membrane</location>
        <topology evidence="1 8">Multi-pass membrane protein</topology>
    </subcellularLocation>
</comment>
<dbReference type="InterPro" id="IPR000515">
    <property type="entry name" value="MetI-like"/>
</dbReference>
<organism evidence="10">
    <name type="scientific">uncultured Desulfobacteraceae bacterium</name>
    <dbReference type="NCBI Taxonomy" id="218296"/>
    <lineage>
        <taxon>Bacteria</taxon>
        <taxon>Pseudomonadati</taxon>
        <taxon>Thermodesulfobacteriota</taxon>
        <taxon>Desulfobacteria</taxon>
        <taxon>Desulfobacterales</taxon>
        <taxon>Desulfobacteraceae</taxon>
        <taxon>environmental samples</taxon>
    </lineage>
</organism>
<comment type="similarity">
    <text evidence="2">Belongs to the binding-protein-dependent transport system permease family. CysTW subfamily.</text>
</comment>
<feature type="transmembrane region" description="Helical" evidence="8">
    <location>
        <begin position="269"/>
        <end position="290"/>
    </location>
</feature>
<keyword evidence="5 8" id="KW-0812">Transmembrane</keyword>
<evidence type="ECO:0000313" key="10">
    <source>
        <dbReference type="EMBL" id="VEN75228.1"/>
    </source>
</evidence>
<protein>
    <submittedName>
        <fullName evidence="10">Polyamine transporter subunit membrane component of ABC superfamily</fullName>
    </submittedName>
</protein>
<evidence type="ECO:0000259" key="9">
    <source>
        <dbReference type="PROSITE" id="PS50928"/>
    </source>
</evidence>
<keyword evidence="7 8" id="KW-0472">Membrane</keyword>
<keyword evidence="6 8" id="KW-1133">Transmembrane helix</keyword>
<proteinExistence type="inferred from homology"/>
<evidence type="ECO:0000256" key="2">
    <source>
        <dbReference type="ARBA" id="ARBA00007069"/>
    </source>
</evidence>
<evidence type="ECO:0000256" key="4">
    <source>
        <dbReference type="ARBA" id="ARBA00022475"/>
    </source>
</evidence>
<dbReference type="CDD" id="cd06261">
    <property type="entry name" value="TM_PBP2"/>
    <property type="match status" value="1"/>
</dbReference>